<sequence length="81" mass="8289">MGSGDAQEVEATKVRTLAGIASFTLMLGLLIVGLVPDLSTLGGRGGGVPAWFGAGLFVVLGIAGLGWAVLRAIRLRRRARG</sequence>
<keyword evidence="1" id="KW-0812">Transmembrane</keyword>
<dbReference type="Proteomes" id="UP000239241">
    <property type="component" value="Unassembled WGS sequence"/>
</dbReference>
<evidence type="ECO:0000313" key="2">
    <source>
        <dbReference type="EMBL" id="PPF66545.1"/>
    </source>
</evidence>
<organism evidence="2 3">
    <name type="scientific">Clavibacter michiganensis</name>
    <dbReference type="NCBI Taxonomy" id="28447"/>
    <lineage>
        <taxon>Bacteria</taxon>
        <taxon>Bacillati</taxon>
        <taxon>Actinomycetota</taxon>
        <taxon>Actinomycetes</taxon>
        <taxon>Micrococcales</taxon>
        <taxon>Microbacteriaceae</taxon>
        <taxon>Clavibacter</taxon>
    </lineage>
</organism>
<comment type="caution">
    <text evidence="2">The sequence shown here is derived from an EMBL/GenBank/DDBJ whole genome shotgun (WGS) entry which is preliminary data.</text>
</comment>
<evidence type="ECO:0000256" key="1">
    <source>
        <dbReference type="SAM" id="Phobius"/>
    </source>
</evidence>
<feature type="transmembrane region" description="Helical" evidence="1">
    <location>
        <begin position="48"/>
        <end position="70"/>
    </location>
</feature>
<evidence type="ECO:0000313" key="3">
    <source>
        <dbReference type="Proteomes" id="UP000239241"/>
    </source>
</evidence>
<keyword evidence="1" id="KW-1133">Transmembrane helix</keyword>
<dbReference type="AlphaFoldDB" id="A0A2S5VS94"/>
<protein>
    <submittedName>
        <fullName evidence="2">Uncharacterized protein</fullName>
    </submittedName>
</protein>
<feature type="transmembrane region" description="Helical" evidence="1">
    <location>
        <begin position="17"/>
        <end position="36"/>
    </location>
</feature>
<accession>A0A2S5VS94</accession>
<reference evidence="2 3" key="1">
    <citation type="submission" date="2018-02" db="EMBL/GenBank/DDBJ databases">
        <title>Bacteriophage NCPPB3778 and a type I-E CRISPR drive the evolution of the US Biological Select Agent, Rathayibacter toxicus.</title>
        <authorList>
            <person name="Davis E.W.II."/>
            <person name="Tabima J.F."/>
            <person name="Weisberg A.J."/>
            <person name="Lopes L.D."/>
            <person name="Wiseman M.S."/>
            <person name="Wiseman M.S."/>
            <person name="Pupko T."/>
            <person name="Belcher M.S."/>
            <person name="Sechler A.J."/>
            <person name="Tancos M.A."/>
            <person name="Schroeder B.K."/>
            <person name="Murray T.D."/>
            <person name="Luster D.G."/>
            <person name="Schneider W.L."/>
            <person name="Rogers E."/>
            <person name="Andreote F.D."/>
            <person name="Grunwald N.J."/>
            <person name="Putnam M.L."/>
            <person name="Chang J.H."/>
        </authorList>
    </citation>
    <scope>NUCLEOTIDE SEQUENCE [LARGE SCALE GENOMIC DNA]</scope>
    <source>
        <strain evidence="2 3">AY1B3</strain>
    </source>
</reference>
<dbReference type="RefSeq" id="WP_104290745.1">
    <property type="nucleotide sequence ID" value="NZ_PSXY01000019.1"/>
</dbReference>
<proteinExistence type="predicted"/>
<gene>
    <name evidence="2" type="ORF">C5E16_11365</name>
</gene>
<name>A0A2S5VS94_9MICO</name>
<keyword evidence="1" id="KW-0472">Membrane</keyword>
<dbReference type="EMBL" id="PSXY01000019">
    <property type="protein sequence ID" value="PPF66545.1"/>
    <property type="molecule type" value="Genomic_DNA"/>
</dbReference>